<feature type="region of interest" description="Disordered" evidence="1">
    <location>
        <begin position="140"/>
        <end position="165"/>
    </location>
</feature>
<protein>
    <submittedName>
        <fullName evidence="2">Uncharacterized protein</fullName>
    </submittedName>
</protein>
<keyword evidence="3" id="KW-1185">Reference proteome</keyword>
<gene>
    <name evidence="2" type="ORF">BQ4739_LOCUS15780</name>
</gene>
<evidence type="ECO:0000256" key="1">
    <source>
        <dbReference type="SAM" id="MobiDB-lite"/>
    </source>
</evidence>
<dbReference type="Proteomes" id="UP000256970">
    <property type="component" value="Unassembled WGS sequence"/>
</dbReference>
<organism evidence="2 3">
    <name type="scientific">Tetradesmus obliquus</name>
    <name type="common">Green alga</name>
    <name type="synonym">Acutodesmus obliquus</name>
    <dbReference type="NCBI Taxonomy" id="3088"/>
    <lineage>
        <taxon>Eukaryota</taxon>
        <taxon>Viridiplantae</taxon>
        <taxon>Chlorophyta</taxon>
        <taxon>core chlorophytes</taxon>
        <taxon>Chlorophyceae</taxon>
        <taxon>CS clade</taxon>
        <taxon>Sphaeropleales</taxon>
        <taxon>Scenedesmaceae</taxon>
        <taxon>Tetradesmus</taxon>
    </lineage>
</organism>
<accession>A0A383WDH1</accession>
<evidence type="ECO:0000313" key="3">
    <source>
        <dbReference type="Proteomes" id="UP000256970"/>
    </source>
</evidence>
<dbReference type="EMBL" id="FNXT01001234">
    <property type="protein sequence ID" value="SZX75491.1"/>
    <property type="molecule type" value="Genomic_DNA"/>
</dbReference>
<sequence length="403" mass="43919">MAAAASHAAPTLHTLNTVKDTAQLSPNPRADASNTRDAPMLGQRDTVHIPVPEDEVLQEETVFASSSAQAASIAAGHAARQQQQQQRRGGLLALLTCSCLREPSVPEISSDSRSASAVPGGAAAPGGSIGYGASGAASSLGRTASGAAGGASRRQMSRRTSSARKWVSLRRMGSSAYSDAEWFDAASSWGHDDHHAMLAEVESMVKELAPPTGPWVPDPPLSFAVPNMQFIPVPAKLGLAGWWEKDDDRTTPPPLPIDVMLKASWMVQKSHNSVPGVFFEETEKELNMMVKPRFVPPGFPRYQEYYDKTQKEEKTWALRRDLKTGRSYGRIFFAADGTIIFRTMTRPMFSNVVDYIVEEYVRFEGPENKTLVTRQCCLEVASGKHAVQYLVGHHWDKPPKGSI</sequence>
<dbReference type="AlphaFoldDB" id="A0A383WDH1"/>
<feature type="compositionally biased region" description="Low complexity" evidence="1">
    <location>
        <begin position="140"/>
        <end position="154"/>
    </location>
</feature>
<feature type="compositionally biased region" description="Polar residues" evidence="1">
    <location>
        <begin position="13"/>
        <end position="36"/>
    </location>
</feature>
<reference evidence="2 3" key="1">
    <citation type="submission" date="2016-10" db="EMBL/GenBank/DDBJ databases">
        <authorList>
            <person name="Cai Z."/>
        </authorList>
    </citation>
    <scope>NUCLEOTIDE SEQUENCE [LARGE SCALE GENOMIC DNA]</scope>
</reference>
<evidence type="ECO:0000313" key="2">
    <source>
        <dbReference type="EMBL" id="SZX75491.1"/>
    </source>
</evidence>
<feature type="region of interest" description="Disordered" evidence="1">
    <location>
        <begin position="1"/>
        <end position="42"/>
    </location>
</feature>
<proteinExistence type="predicted"/>
<name>A0A383WDH1_TETOB</name>